<evidence type="ECO:0000313" key="2">
    <source>
        <dbReference type="EMBL" id="MEE2033590.1"/>
    </source>
</evidence>
<organism evidence="2 3">
    <name type="scientific">Rhodococcus chondri</name>
    <dbReference type="NCBI Taxonomy" id="3065941"/>
    <lineage>
        <taxon>Bacteria</taxon>
        <taxon>Bacillati</taxon>
        <taxon>Actinomycetota</taxon>
        <taxon>Actinomycetes</taxon>
        <taxon>Mycobacteriales</taxon>
        <taxon>Nocardiaceae</taxon>
        <taxon>Rhodococcus</taxon>
    </lineage>
</organism>
<dbReference type="RefSeq" id="WP_330152983.1">
    <property type="nucleotide sequence ID" value="NZ_JAUZMZ010000089.1"/>
</dbReference>
<gene>
    <name evidence="2" type="ORF">Q8814_15925</name>
</gene>
<accession>A0ABU7JU85</accession>
<dbReference type="EMBL" id="JAUZMZ010000089">
    <property type="protein sequence ID" value="MEE2033590.1"/>
    <property type="molecule type" value="Genomic_DNA"/>
</dbReference>
<reference evidence="2 3" key="1">
    <citation type="submission" date="2023-08" db="EMBL/GenBank/DDBJ databases">
        <authorList>
            <person name="Girao M."/>
            <person name="Carvalho M.F."/>
        </authorList>
    </citation>
    <scope>NUCLEOTIDE SEQUENCE [LARGE SCALE GENOMIC DNA]</scope>
    <source>
        <strain evidence="2 3">CC-R104</strain>
    </source>
</reference>
<comment type="caution">
    <text evidence="2">The sequence shown here is derived from an EMBL/GenBank/DDBJ whole genome shotgun (WGS) entry which is preliminary data.</text>
</comment>
<keyword evidence="1" id="KW-0472">Membrane</keyword>
<proteinExistence type="predicted"/>
<protein>
    <submittedName>
        <fullName evidence="2">Uncharacterized protein</fullName>
    </submittedName>
</protein>
<dbReference type="Proteomes" id="UP001331936">
    <property type="component" value="Unassembled WGS sequence"/>
</dbReference>
<evidence type="ECO:0000256" key="1">
    <source>
        <dbReference type="SAM" id="Phobius"/>
    </source>
</evidence>
<keyword evidence="1" id="KW-0812">Transmembrane</keyword>
<keyword evidence="3" id="KW-1185">Reference proteome</keyword>
<evidence type="ECO:0000313" key="3">
    <source>
        <dbReference type="Proteomes" id="UP001331936"/>
    </source>
</evidence>
<feature type="transmembrane region" description="Helical" evidence="1">
    <location>
        <begin position="31"/>
        <end position="50"/>
    </location>
</feature>
<keyword evidence="1" id="KW-1133">Transmembrane helix</keyword>
<name>A0ABU7JU85_9NOCA</name>
<sequence length="56" mass="6068">MLTIDGREAVPVETKDVMQVEPRPYGRRRELVLIALATVLGLVTLLLLVVPGTLAA</sequence>